<dbReference type="Gene3D" id="1.10.20.10">
    <property type="entry name" value="Histone, subunit A"/>
    <property type="match status" value="1"/>
</dbReference>
<dbReference type="InParanoid" id="A0A024GE74"/>
<dbReference type="AlphaFoldDB" id="A0A024GE74"/>
<sequence length="149" mass="16895">MVVRRDYLPGRIKRFLVQHPDFGHFSNPAVDLLAAYVESFLRTLANGLAERAVAAQTQTLTPMELKHFVEARKDLDFLKSKVALVQHSDAIRCKKRKTTGKIKINAARKVASKKSQKRSSMQIKIAQPGKVESQLQKSIEENDNYDESE</sequence>
<keyword evidence="3" id="KW-1185">Reference proteome</keyword>
<protein>
    <recommendedName>
        <fullName evidence="4">Transcription factor CBF/NF-Y/archaeal histone domain-containing protein</fullName>
    </recommendedName>
</protein>
<accession>A0A024GE74</accession>
<gene>
    <name evidence="2" type="ORF">BN9_059100</name>
</gene>
<dbReference type="SUPFAM" id="SSF47113">
    <property type="entry name" value="Histone-fold"/>
    <property type="match status" value="1"/>
</dbReference>
<evidence type="ECO:0000313" key="2">
    <source>
        <dbReference type="EMBL" id="CCI45063.1"/>
    </source>
</evidence>
<name>A0A024GE74_9STRA</name>
<feature type="region of interest" description="Disordered" evidence="1">
    <location>
        <begin position="104"/>
        <end position="149"/>
    </location>
</feature>
<evidence type="ECO:0008006" key="4">
    <source>
        <dbReference type="Google" id="ProtNLM"/>
    </source>
</evidence>
<dbReference type="GO" id="GO:0046982">
    <property type="term" value="F:protein heterodimerization activity"/>
    <property type="evidence" value="ECO:0007669"/>
    <property type="project" value="InterPro"/>
</dbReference>
<evidence type="ECO:0000313" key="3">
    <source>
        <dbReference type="Proteomes" id="UP000053237"/>
    </source>
</evidence>
<dbReference type="InterPro" id="IPR009072">
    <property type="entry name" value="Histone-fold"/>
</dbReference>
<reference evidence="2 3" key="1">
    <citation type="submission" date="2012-05" db="EMBL/GenBank/DDBJ databases">
        <title>Recombination and specialization in a pathogen metapopulation.</title>
        <authorList>
            <person name="Gardiner A."/>
            <person name="Kemen E."/>
            <person name="Schultz-Larsen T."/>
            <person name="MacLean D."/>
            <person name="Van Oosterhout C."/>
            <person name="Jones J.D.G."/>
        </authorList>
    </citation>
    <scope>NUCLEOTIDE SEQUENCE [LARGE SCALE GENOMIC DNA]</scope>
    <source>
        <strain evidence="2 3">Ac Nc2</strain>
    </source>
</reference>
<comment type="caution">
    <text evidence="2">The sequence shown here is derived from an EMBL/GenBank/DDBJ whole genome shotgun (WGS) entry which is preliminary data.</text>
</comment>
<evidence type="ECO:0000256" key="1">
    <source>
        <dbReference type="SAM" id="MobiDB-lite"/>
    </source>
</evidence>
<dbReference type="Proteomes" id="UP000053237">
    <property type="component" value="Unassembled WGS sequence"/>
</dbReference>
<proteinExistence type="predicted"/>
<organism evidence="2 3">
    <name type="scientific">Albugo candida</name>
    <dbReference type="NCBI Taxonomy" id="65357"/>
    <lineage>
        <taxon>Eukaryota</taxon>
        <taxon>Sar</taxon>
        <taxon>Stramenopiles</taxon>
        <taxon>Oomycota</taxon>
        <taxon>Peronosporomycetes</taxon>
        <taxon>Albuginales</taxon>
        <taxon>Albuginaceae</taxon>
        <taxon>Albugo</taxon>
    </lineage>
</organism>
<dbReference type="EMBL" id="CAIX01000087">
    <property type="protein sequence ID" value="CCI45063.1"/>
    <property type="molecule type" value="Genomic_DNA"/>
</dbReference>